<dbReference type="PANTHER" id="PTHR14728">
    <property type="entry name" value="PROTEIN AURORA BOREALIS"/>
    <property type="match status" value="1"/>
</dbReference>
<proteinExistence type="inferred from homology"/>
<protein>
    <recommendedName>
        <fullName evidence="2">Protein aurora borealis</fullName>
    </recommendedName>
</protein>
<dbReference type="GO" id="GO:0051301">
    <property type="term" value="P:cell division"/>
    <property type="evidence" value="ECO:0007669"/>
    <property type="project" value="UniProtKB-KW"/>
</dbReference>
<evidence type="ECO:0000313" key="7">
    <source>
        <dbReference type="EMBL" id="KAL2087614.1"/>
    </source>
</evidence>
<feature type="region of interest" description="Disordered" evidence="6">
    <location>
        <begin position="1"/>
        <end position="31"/>
    </location>
</feature>
<dbReference type="AlphaFoldDB" id="A0ABD1JKK9"/>
<name>A0ABD1JKK9_9TELE</name>
<dbReference type="PRINTS" id="PR02038">
    <property type="entry name" value="AURORABORA"/>
</dbReference>
<keyword evidence="8" id="KW-1185">Reference proteome</keyword>
<evidence type="ECO:0000256" key="5">
    <source>
        <dbReference type="ARBA" id="ARBA00023306"/>
    </source>
</evidence>
<evidence type="ECO:0000256" key="4">
    <source>
        <dbReference type="ARBA" id="ARBA00022776"/>
    </source>
</evidence>
<evidence type="ECO:0000256" key="2">
    <source>
        <dbReference type="ARBA" id="ARBA00020055"/>
    </source>
</evidence>
<reference evidence="7 8" key="1">
    <citation type="submission" date="2024-09" db="EMBL/GenBank/DDBJ databases">
        <title>A chromosome-level genome assembly of Gray's grenadier anchovy, Coilia grayii.</title>
        <authorList>
            <person name="Fu Z."/>
        </authorList>
    </citation>
    <scope>NUCLEOTIDE SEQUENCE [LARGE SCALE GENOMIC DNA]</scope>
    <source>
        <strain evidence="7">G4</strain>
        <tissue evidence="7">Muscle</tissue>
    </source>
</reference>
<feature type="region of interest" description="Disordered" evidence="6">
    <location>
        <begin position="193"/>
        <end position="227"/>
    </location>
</feature>
<keyword evidence="4" id="KW-0498">Mitosis</keyword>
<evidence type="ECO:0000256" key="3">
    <source>
        <dbReference type="ARBA" id="ARBA00022618"/>
    </source>
</evidence>
<organism evidence="7 8">
    <name type="scientific">Coilia grayii</name>
    <name type="common">Gray's grenadier anchovy</name>
    <dbReference type="NCBI Taxonomy" id="363190"/>
    <lineage>
        <taxon>Eukaryota</taxon>
        <taxon>Metazoa</taxon>
        <taxon>Chordata</taxon>
        <taxon>Craniata</taxon>
        <taxon>Vertebrata</taxon>
        <taxon>Euteleostomi</taxon>
        <taxon>Actinopterygii</taxon>
        <taxon>Neopterygii</taxon>
        <taxon>Teleostei</taxon>
        <taxon>Clupei</taxon>
        <taxon>Clupeiformes</taxon>
        <taxon>Clupeoidei</taxon>
        <taxon>Engraulidae</taxon>
        <taxon>Coilinae</taxon>
        <taxon>Coilia</taxon>
    </lineage>
</organism>
<dbReference type="Proteomes" id="UP001591681">
    <property type="component" value="Unassembled WGS sequence"/>
</dbReference>
<keyword evidence="5" id="KW-0131">Cell cycle</keyword>
<evidence type="ECO:0000313" key="8">
    <source>
        <dbReference type="Proteomes" id="UP001591681"/>
    </source>
</evidence>
<evidence type="ECO:0000256" key="1">
    <source>
        <dbReference type="ARBA" id="ARBA00010963"/>
    </source>
</evidence>
<dbReference type="EMBL" id="JBHFQA010000014">
    <property type="protein sequence ID" value="KAL2087614.1"/>
    <property type="molecule type" value="Genomic_DNA"/>
</dbReference>
<feature type="region of interest" description="Disordered" evidence="6">
    <location>
        <begin position="403"/>
        <end position="488"/>
    </location>
</feature>
<keyword evidence="3" id="KW-0132">Cell division</keyword>
<accession>A0ABD1JKK9</accession>
<feature type="compositionally biased region" description="Acidic residues" evidence="6">
    <location>
        <begin position="454"/>
        <end position="470"/>
    </location>
</feature>
<gene>
    <name evidence="7" type="ORF">ACEWY4_016442</name>
</gene>
<evidence type="ECO:0000256" key="6">
    <source>
        <dbReference type="SAM" id="MobiDB-lite"/>
    </source>
</evidence>
<comment type="similarity">
    <text evidence="1">Belongs to the BORA family.</text>
</comment>
<sequence length="567" mass="61172">MAEVGQPQVTPETPGRPTIHNPFESPNDYHRLHEPFVPSPSIFRSSSAASATPAKFKWTIDEMSNFLPVDINPEDINRQSFYLSQTRIDLEIEQKCQNAIDQFFTKGAIVPSPWAGPSSTQKHLGKDSLSPLIAEEPVSSRKTNAICQTTLSLPVDFDLEKVLGEHCYRIDEVSEQVQETLSSSSLRRKLFLDGHSSGSESSNPPSPERGPYTATPSGKEPMLSPSLMSPLQCEVPVLTSSSGQVSSSPIQGRFRDHSLGSITSPMLFERSSPTFKSPTLSPITPGSPLSGERRHLTFLTPEGVPPSSSHVEVRCRGDSPYVEVRCRGDSPYVEGCSPIRSCSPLRPHQRAGVWGSPSIPAPISPILGTIHPPLPGPSPTAMELGLELGCSSPRAGTDTAAALPREHVVSPQPASELMEQGEDTRESAGQGDPMEAPDGSGKDQLSCDWTKELPDDDDDDDEDHDEEEGLDCLSVPRHMTSSRTGSLSNAGSLHMFTSLLAEGSLIPTDSSSMQVDSGYNTYSTGTTILMEGVSCDGLSKDALDAAHTHDEGTLYTKLMKSKVNTFF</sequence>
<dbReference type="PANTHER" id="PTHR14728:SF2">
    <property type="entry name" value="PROTEIN AURORA BOREALIS"/>
    <property type="match status" value="1"/>
</dbReference>
<feature type="compositionally biased region" description="Polar residues" evidence="6">
    <location>
        <begin position="479"/>
        <end position="488"/>
    </location>
</feature>
<comment type="caution">
    <text evidence="7">The sequence shown here is derived from an EMBL/GenBank/DDBJ whole genome shotgun (WGS) entry which is preliminary data.</text>
</comment>
<dbReference type="Pfam" id="PF15280">
    <property type="entry name" value="BORA_N"/>
    <property type="match status" value="1"/>
</dbReference>
<dbReference type="InterPro" id="IPR023252">
    <property type="entry name" value="Aurora_borealis_protein"/>
</dbReference>